<geneLocation type="plastid" evidence="8"/>
<dbReference type="SUPFAM" id="SSF50104">
    <property type="entry name" value="Translation proteins SH3-like domain"/>
    <property type="match status" value="1"/>
</dbReference>
<dbReference type="PANTHER" id="PTHR12903">
    <property type="entry name" value="MITOCHONDRIAL RIBOSOMAL PROTEIN L24"/>
    <property type="match status" value="1"/>
</dbReference>
<dbReference type="EMBL" id="MH281630">
    <property type="protein sequence ID" value="AYR06430.1"/>
    <property type="molecule type" value="Genomic_DNA"/>
</dbReference>
<dbReference type="CDD" id="cd06089">
    <property type="entry name" value="KOW_RPL26"/>
    <property type="match status" value="1"/>
</dbReference>
<comment type="similarity">
    <text evidence="2">Belongs to the universal ribosomal protein uL24 family.</text>
</comment>
<dbReference type="NCBIfam" id="TIGR01079">
    <property type="entry name" value="rplX_bact"/>
    <property type="match status" value="1"/>
</dbReference>
<evidence type="ECO:0000259" key="7">
    <source>
        <dbReference type="SMART" id="SM00739"/>
    </source>
</evidence>
<evidence type="ECO:0000256" key="1">
    <source>
        <dbReference type="ARBA" id="ARBA00004072"/>
    </source>
</evidence>
<protein>
    <recommendedName>
        <fullName evidence="5">Large ribosomal subunit protein uL24c</fullName>
    </recommendedName>
    <alternativeName>
        <fullName evidence="6">50S ribosomal protein L24, chloroplastic</fullName>
    </alternativeName>
</protein>
<dbReference type="InterPro" id="IPR014722">
    <property type="entry name" value="Rib_uL2_dom2"/>
</dbReference>
<accession>A0A3G3MHZ0</accession>
<dbReference type="Pfam" id="PF00467">
    <property type="entry name" value="KOW"/>
    <property type="match status" value="1"/>
</dbReference>
<dbReference type="GO" id="GO:0006412">
    <property type="term" value="P:translation"/>
    <property type="evidence" value="ECO:0007669"/>
    <property type="project" value="InterPro"/>
</dbReference>
<dbReference type="SMART" id="SM00739">
    <property type="entry name" value="KOW"/>
    <property type="match status" value="1"/>
</dbReference>
<dbReference type="InterPro" id="IPR041988">
    <property type="entry name" value="Ribosomal_uL24_KOW"/>
</dbReference>
<evidence type="ECO:0000256" key="2">
    <source>
        <dbReference type="ARBA" id="ARBA00010618"/>
    </source>
</evidence>
<evidence type="ECO:0000256" key="5">
    <source>
        <dbReference type="ARBA" id="ARBA00035282"/>
    </source>
</evidence>
<dbReference type="GO" id="GO:0003735">
    <property type="term" value="F:structural constituent of ribosome"/>
    <property type="evidence" value="ECO:0007669"/>
    <property type="project" value="InterPro"/>
</dbReference>
<dbReference type="AlphaFoldDB" id="A0A3G3MHZ0"/>
<feature type="domain" description="KOW" evidence="7">
    <location>
        <begin position="7"/>
        <end position="34"/>
    </location>
</feature>
<dbReference type="GO" id="GO:1990904">
    <property type="term" value="C:ribonucleoprotein complex"/>
    <property type="evidence" value="ECO:0007669"/>
    <property type="project" value="UniProtKB-KW"/>
</dbReference>
<evidence type="ECO:0000256" key="6">
    <source>
        <dbReference type="ARBA" id="ARBA00035361"/>
    </source>
</evidence>
<dbReference type="HAMAP" id="MF_01326_B">
    <property type="entry name" value="Ribosomal_uL24_B"/>
    <property type="match status" value="1"/>
</dbReference>
<dbReference type="InterPro" id="IPR005824">
    <property type="entry name" value="KOW"/>
</dbReference>
<proteinExistence type="inferred from homology"/>
<dbReference type="InterPro" id="IPR003256">
    <property type="entry name" value="Ribosomal_uL24"/>
</dbReference>
<dbReference type="InterPro" id="IPR057264">
    <property type="entry name" value="Ribosomal_uL24_C"/>
</dbReference>
<keyword evidence="4" id="KW-0687">Ribonucleoprotein</keyword>
<sequence>MCRHKMHVKSGDTIKIISGKDKGKVSQILQVFPKTSMIIAKDVNLKTKHYQPKQKGESGEIRRCEAPIHSSNVMLYSIKEKVSSRFTIQIDTNNKKQRVLKKNNETIEGR</sequence>
<name>A0A3G3MHZ0_9FLOR</name>
<keyword evidence="8" id="KW-0934">Plastid</keyword>
<dbReference type="GO" id="GO:0003723">
    <property type="term" value="F:RNA binding"/>
    <property type="evidence" value="ECO:0007669"/>
    <property type="project" value="InterPro"/>
</dbReference>
<evidence type="ECO:0000256" key="3">
    <source>
        <dbReference type="ARBA" id="ARBA00022980"/>
    </source>
</evidence>
<organism evidence="8">
    <name type="scientific">Rhodogorgon sp</name>
    <dbReference type="NCBI Taxonomy" id="2485824"/>
    <lineage>
        <taxon>Eukaryota</taxon>
        <taxon>Rhodophyta</taxon>
        <taxon>Florideophyceae</taxon>
        <taxon>Corallinophycidae</taxon>
        <taxon>Rhodogorgonales</taxon>
        <taxon>Rhodogorgonaceae</taxon>
        <taxon>Rhodogorgon</taxon>
    </lineage>
</organism>
<gene>
    <name evidence="8" type="primary">rpl24</name>
</gene>
<dbReference type="InterPro" id="IPR008991">
    <property type="entry name" value="Translation_prot_SH3-like_sf"/>
</dbReference>
<evidence type="ECO:0000313" key="8">
    <source>
        <dbReference type="EMBL" id="AYR06430.1"/>
    </source>
</evidence>
<dbReference type="Gene3D" id="2.30.30.30">
    <property type="match status" value="1"/>
</dbReference>
<comment type="function">
    <text evidence="1">One of two assembly initiator proteins, it binds directly to the 5'-end of the 23S rRNA, where it nucleates assembly of the 50S subunit.</text>
</comment>
<evidence type="ECO:0000256" key="4">
    <source>
        <dbReference type="ARBA" id="ARBA00023274"/>
    </source>
</evidence>
<dbReference type="GO" id="GO:0005840">
    <property type="term" value="C:ribosome"/>
    <property type="evidence" value="ECO:0007669"/>
    <property type="project" value="UniProtKB-KW"/>
</dbReference>
<keyword evidence="3 8" id="KW-0689">Ribosomal protein</keyword>
<dbReference type="Pfam" id="PF17136">
    <property type="entry name" value="ribosomal_L24"/>
    <property type="match status" value="1"/>
</dbReference>
<reference evidence="8" key="1">
    <citation type="journal article" date="2018" name="Genome Biol. Evol.">
        <title>Mitochondrial and Plastid Genomes from Coralline Red Algae Provide Insights into the Incongruent Evolutionary Histories of Organelles.</title>
        <authorList>
            <person name="Lee J."/>
            <person name="Song H.J."/>
            <person name="In Park S."/>
            <person name="Lee Y.M."/>
            <person name="Jeong S.Y."/>
            <person name="Oh Cho T."/>
            <person name="Kim J.H."/>
            <person name="Choi H.G."/>
            <person name="Choi C.G."/>
            <person name="Nelson W.A."/>
            <person name="Fredericq S."/>
            <person name="Bhattacharya D."/>
            <person name="Su Yoon H."/>
        </authorList>
    </citation>
    <scope>NUCLEOTIDE SEQUENCE</scope>
</reference>